<evidence type="ECO:0000313" key="1">
    <source>
        <dbReference type="EMBL" id="KAF2239166.1"/>
    </source>
</evidence>
<proteinExistence type="predicted"/>
<evidence type="ECO:0000313" key="2">
    <source>
        <dbReference type="Proteomes" id="UP000800092"/>
    </source>
</evidence>
<keyword evidence="2" id="KW-1185">Reference proteome</keyword>
<sequence length="148" mass="16095">MHPRPASCSFAALSRAVAGCTLDEALTLPSTCVPGQLTGLRATRQRPEPFQALLPSVHLPPHRPPRQPTLNIAIACRSHLEGARTWWQAWAGCGTEAIGRPASRVRGGTLRRRRRSDWQVLSYKVTSSHLPCASSAHITASPFAQTTQ</sequence>
<gene>
    <name evidence="1" type="ORF">EV356DRAFT_165485</name>
</gene>
<dbReference type="Proteomes" id="UP000800092">
    <property type="component" value="Unassembled WGS sequence"/>
</dbReference>
<protein>
    <submittedName>
        <fullName evidence="1">Uncharacterized protein</fullName>
    </submittedName>
</protein>
<name>A0A6A6HLZ9_VIRVR</name>
<reference evidence="1" key="1">
    <citation type="journal article" date="2020" name="Stud. Mycol.">
        <title>101 Dothideomycetes genomes: a test case for predicting lifestyles and emergence of pathogens.</title>
        <authorList>
            <person name="Haridas S."/>
            <person name="Albert R."/>
            <person name="Binder M."/>
            <person name="Bloem J."/>
            <person name="Labutti K."/>
            <person name="Salamov A."/>
            <person name="Andreopoulos B."/>
            <person name="Baker S."/>
            <person name="Barry K."/>
            <person name="Bills G."/>
            <person name="Bluhm B."/>
            <person name="Cannon C."/>
            <person name="Castanera R."/>
            <person name="Culley D."/>
            <person name="Daum C."/>
            <person name="Ezra D."/>
            <person name="Gonzalez J."/>
            <person name="Henrissat B."/>
            <person name="Kuo A."/>
            <person name="Liang C."/>
            <person name="Lipzen A."/>
            <person name="Lutzoni F."/>
            <person name="Magnuson J."/>
            <person name="Mondo S."/>
            <person name="Nolan M."/>
            <person name="Ohm R."/>
            <person name="Pangilinan J."/>
            <person name="Park H.-J."/>
            <person name="Ramirez L."/>
            <person name="Alfaro M."/>
            <person name="Sun H."/>
            <person name="Tritt A."/>
            <person name="Yoshinaga Y."/>
            <person name="Zwiers L.-H."/>
            <person name="Turgeon B."/>
            <person name="Goodwin S."/>
            <person name="Spatafora J."/>
            <person name="Crous P."/>
            <person name="Grigoriev I."/>
        </authorList>
    </citation>
    <scope>NUCLEOTIDE SEQUENCE</scope>
    <source>
        <strain evidence="1">Tuck. ex Michener</strain>
    </source>
</reference>
<accession>A0A6A6HLZ9</accession>
<dbReference type="EMBL" id="ML991773">
    <property type="protein sequence ID" value="KAF2239166.1"/>
    <property type="molecule type" value="Genomic_DNA"/>
</dbReference>
<dbReference type="AlphaFoldDB" id="A0A6A6HLZ9"/>
<organism evidence="1 2">
    <name type="scientific">Viridothelium virens</name>
    <name type="common">Speckled blister lichen</name>
    <name type="synonym">Trypethelium virens</name>
    <dbReference type="NCBI Taxonomy" id="1048519"/>
    <lineage>
        <taxon>Eukaryota</taxon>
        <taxon>Fungi</taxon>
        <taxon>Dikarya</taxon>
        <taxon>Ascomycota</taxon>
        <taxon>Pezizomycotina</taxon>
        <taxon>Dothideomycetes</taxon>
        <taxon>Dothideomycetes incertae sedis</taxon>
        <taxon>Trypetheliales</taxon>
        <taxon>Trypetheliaceae</taxon>
        <taxon>Viridothelium</taxon>
    </lineage>
</organism>